<dbReference type="SUPFAM" id="SSF103473">
    <property type="entry name" value="MFS general substrate transporter"/>
    <property type="match status" value="1"/>
</dbReference>
<organism evidence="8 9">
    <name type="scientific">Vermiconidia calcicola</name>
    <dbReference type="NCBI Taxonomy" id="1690605"/>
    <lineage>
        <taxon>Eukaryota</taxon>
        <taxon>Fungi</taxon>
        <taxon>Dikarya</taxon>
        <taxon>Ascomycota</taxon>
        <taxon>Pezizomycotina</taxon>
        <taxon>Dothideomycetes</taxon>
        <taxon>Dothideomycetidae</taxon>
        <taxon>Mycosphaerellales</taxon>
        <taxon>Extremaceae</taxon>
        <taxon>Vermiconidia</taxon>
    </lineage>
</organism>
<gene>
    <name evidence="8" type="ORF">LTR25_010492</name>
</gene>
<comment type="subcellular location">
    <subcellularLocation>
        <location evidence="1">Membrane</location>
        <topology evidence="1">Multi-pass membrane protein</topology>
    </subcellularLocation>
</comment>
<dbReference type="GO" id="GO:0022857">
    <property type="term" value="F:transmembrane transporter activity"/>
    <property type="evidence" value="ECO:0007669"/>
    <property type="project" value="InterPro"/>
</dbReference>
<dbReference type="GO" id="GO:0005886">
    <property type="term" value="C:plasma membrane"/>
    <property type="evidence" value="ECO:0007669"/>
    <property type="project" value="TreeGrafter"/>
</dbReference>
<comment type="caution">
    <text evidence="8">The sequence shown here is derived from an EMBL/GenBank/DDBJ whole genome shotgun (WGS) entry which is preliminary data.</text>
</comment>
<evidence type="ECO:0000259" key="7">
    <source>
        <dbReference type="PROSITE" id="PS50850"/>
    </source>
</evidence>
<name>A0AAV9PTL4_9PEZI</name>
<evidence type="ECO:0000256" key="3">
    <source>
        <dbReference type="ARBA" id="ARBA00022989"/>
    </source>
</evidence>
<protein>
    <recommendedName>
        <fullName evidence="7">Major facilitator superfamily (MFS) profile domain-containing protein</fullName>
    </recommendedName>
</protein>
<proteinExistence type="predicted"/>
<dbReference type="PROSITE" id="PS50850">
    <property type="entry name" value="MFS"/>
    <property type="match status" value="1"/>
</dbReference>
<evidence type="ECO:0000256" key="5">
    <source>
        <dbReference type="SAM" id="MobiDB-lite"/>
    </source>
</evidence>
<evidence type="ECO:0000313" key="9">
    <source>
        <dbReference type="Proteomes" id="UP001345827"/>
    </source>
</evidence>
<sequence length="141" mass="15805">MAPQNDEERPLLRSDDDPEVDSQYSRTTQKVQFDDDDEENPRAWSGRKKIVNVAIIALMAILSPLASSMFTPGISQIAKDLNTSEQSVIATTTGFVIMLGFGPLFMAPLSETFGRRMLYIWGFSIFTIFVPETLDLKILPE</sequence>
<evidence type="ECO:0000256" key="2">
    <source>
        <dbReference type="ARBA" id="ARBA00022692"/>
    </source>
</evidence>
<keyword evidence="3 6" id="KW-1133">Transmembrane helix</keyword>
<dbReference type="InterPro" id="IPR036259">
    <property type="entry name" value="MFS_trans_sf"/>
</dbReference>
<dbReference type="AlphaFoldDB" id="A0AAV9PTL4"/>
<dbReference type="InterPro" id="IPR020846">
    <property type="entry name" value="MFS_dom"/>
</dbReference>
<dbReference type="InterPro" id="IPR011701">
    <property type="entry name" value="MFS"/>
</dbReference>
<dbReference type="PANTHER" id="PTHR23502">
    <property type="entry name" value="MAJOR FACILITATOR SUPERFAMILY"/>
    <property type="match status" value="1"/>
</dbReference>
<feature type="region of interest" description="Disordered" evidence="5">
    <location>
        <begin position="1"/>
        <end position="42"/>
    </location>
</feature>
<keyword evidence="4 6" id="KW-0472">Membrane</keyword>
<dbReference type="Pfam" id="PF07690">
    <property type="entry name" value="MFS_1"/>
    <property type="match status" value="1"/>
</dbReference>
<feature type="transmembrane region" description="Helical" evidence="6">
    <location>
        <begin position="87"/>
        <end position="106"/>
    </location>
</feature>
<dbReference type="EMBL" id="JAXLQG010000026">
    <property type="protein sequence ID" value="KAK5528493.1"/>
    <property type="molecule type" value="Genomic_DNA"/>
</dbReference>
<evidence type="ECO:0000256" key="1">
    <source>
        <dbReference type="ARBA" id="ARBA00004141"/>
    </source>
</evidence>
<feature type="compositionally biased region" description="Polar residues" evidence="5">
    <location>
        <begin position="22"/>
        <end position="31"/>
    </location>
</feature>
<dbReference type="PANTHER" id="PTHR23502:SF171">
    <property type="entry name" value="MAJOR FACILITATOR SUPERFAMILY (MFS) PROFILE DOMAIN-CONTAINING PROTEIN"/>
    <property type="match status" value="1"/>
</dbReference>
<dbReference type="Proteomes" id="UP001345827">
    <property type="component" value="Unassembled WGS sequence"/>
</dbReference>
<evidence type="ECO:0000256" key="6">
    <source>
        <dbReference type="SAM" id="Phobius"/>
    </source>
</evidence>
<evidence type="ECO:0000313" key="8">
    <source>
        <dbReference type="EMBL" id="KAK5528493.1"/>
    </source>
</evidence>
<keyword evidence="2 6" id="KW-0812">Transmembrane</keyword>
<feature type="transmembrane region" description="Helical" evidence="6">
    <location>
        <begin position="50"/>
        <end position="67"/>
    </location>
</feature>
<feature type="compositionally biased region" description="Basic and acidic residues" evidence="5">
    <location>
        <begin position="1"/>
        <end position="15"/>
    </location>
</feature>
<feature type="domain" description="Major facilitator superfamily (MFS) profile" evidence="7">
    <location>
        <begin position="52"/>
        <end position="141"/>
    </location>
</feature>
<reference evidence="8 9" key="1">
    <citation type="submission" date="2023-06" db="EMBL/GenBank/DDBJ databases">
        <title>Black Yeasts Isolated from many extreme environments.</title>
        <authorList>
            <person name="Coleine C."/>
            <person name="Stajich J.E."/>
            <person name="Selbmann L."/>
        </authorList>
    </citation>
    <scope>NUCLEOTIDE SEQUENCE [LARGE SCALE GENOMIC DNA]</scope>
    <source>
        <strain evidence="8 9">CCFEE 5887</strain>
    </source>
</reference>
<dbReference type="Gene3D" id="1.20.1720.10">
    <property type="entry name" value="Multidrug resistance protein D"/>
    <property type="match status" value="1"/>
</dbReference>
<feature type="transmembrane region" description="Helical" evidence="6">
    <location>
        <begin position="118"/>
        <end position="134"/>
    </location>
</feature>
<keyword evidence="9" id="KW-1185">Reference proteome</keyword>
<accession>A0AAV9PTL4</accession>
<evidence type="ECO:0000256" key="4">
    <source>
        <dbReference type="ARBA" id="ARBA00023136"/>
    </source>
</evidence>